<accession>A0ABQ8U9Z5</accession>
<dbReference type="InterPro" id="IPR013783">
    <property type="entry name" value="Ig-like_fold"/>
</dbReference>
<dbReference type="PROSITE" id="PS50026">
    <property type="entry name" value="EGF_3"/>
    <property type="match status" value="2"/>
</dbReference>
<organism evidence="5 6">
    <name type="scientific">Paratrimastix pyriformis</name>
    <dbReference type="NCBI Taxonomy" id="342808"/>
    <lineage>
        <taxon>Eukaryota</taxon>
        <taxon>Metamonada</taxon>
        <taxon>Preaxostyla</taxon>
        <taxon>Paratrimastigidae</taxon>
        <taxon>Paratrimastix</taxon>
    </lineage>
</organism>
<dbReference type="SMART" id="SM00181">
    <property type="entry name" value="EGF"/>
    <property type="match status" value="2"/>
</dbReference>
<dbReference type="PROSITE" id="PS01186">
    <property type="entry name" value="EGF_2"/>
    <property type="match status" value="1"/>
</dbReference>
<gene>
    <name evidence="5" type="ORF">PAPYR_9470</name>
</gene>
<evidence type="ECO:0000256" key="2">
    <source>
        <dbReference type="SAM" id="MobiDB-lite"/>
    </source>
</evidence>
<dbReference type="EMBL" id="JAPMOS010000102">
    <property type="protein sequence ID" value="KAJ4455573.1"/>
    <property type="molecule type" value="Genomic_DNA"/>
</dbReference>
<dbReference type="PROSITE" id="PS00022">
    <property type="entry name" value="EGF_1"/>
    <property type="match status" value="2"/>
</dbReference>
<name>A0ABQ8U9Z5_9EUKA</name>
<feature type="domain" description="EGF-like" evidence="4">
    <location>
        <begin position="1065"/>
        <end position="1104"/>
    </location>
</feature>
<dbReference type="InterPro" id="IPR051830">
    <property type="entry name" value="NOTCH_homolog"/>
</dbReference>
<sequence>MTFSLGFSCRHPRGWLLPVHRAHVGSVTRCSVDDGCAGQAVSAANSLVGVLGTPVGQCGTFMLPGGSYALWACAGLLTYCPASGCVGAISDVDSLVLPQSGRPFTLASGHVAFAFPTTGSGLVIGLGQAGGFQGTPSSHRIALTDADALMGTSTYPGVGTKIYDAGDGDYWVSGTKTLTWCRGSAGCRGQVGPANSLLADWASGVSTFLRGTRYGVLATSNTTHFLPMHQALTTGAGGADIAFVGTSSNTVRREGVQFGVLGERALHLRATETPALGTVDGTVAWQLTVRVRTPTSPLPWPVRVVIRHQGAPIDTSDRLVLAQNTTAGEATFVVAAAACAGTLDGGCVPSGLYDVDLEMVEDPALPGRVFWALSPDPFCFRGVAISGGGDPPTGIARWAVGFPGATWSWTLGTEATYNLTAYDATGAVFPCTIVEARQVAPVLAGATILATVCTSGGVFEVHLVPMQTGALGSLTLSTTYNAATVPGSTSTSFAVEAPALGISETLSNFTSAASQRVGLPYSVRVVARDSAGTLVACTASTAALAFSLSRDRGTSLVAIAGVAWSCSAEGYFVGTFTQTIATEISLVVLVASGGAAVAGSPKRVTFTADAFYLPATMFNPVTIAAGATVTLPVRARDRYNNTLPCTTATANTTFALIYDGAAPWNTVTWTCLADGAYQAVWRPNPVAGTHTLAFAVPDVDLEGPTCPPRPVTITHAMWPDSAQTSLTVSPTVLAAGSSLTLTGVARDTYGNLFPCSSMYLPGTFYLVLSWDGAPVASPGWVWTCGGAGYTWVGTWTPGSLQAVAGPHALDLKFLGTSLAGCPVQVNVTDGPAPICADPAALSTSTTTFALPDSLPVGTTMNVTISAHTAAGLTVCCTNVTAPSLFAVAWNGTSPLGIVWSCAGTSFVGSFVPGYVAGNYSVVIYATTIAAASNGRTPLAGTPVMAMLKPGAPDARNTVISAPSNPPAVRLGHSLRVTVAPRDIFGNGIGCTSATAGSLFTLVWDGAAPWGVVAWYCAAAAAANSASTAFVGEFTPAEVEGPHSLAVFYGMTALGATENVTLTLVPGTPCTTDQDCASTQATCTGGAAPALYCTCPKGRSGALCQTVEGICTKDKQCLHGGSCVGSAPNKRCNCTLGWTGDFCDTAEVEIRYCTDNASCQTSGDSGASCIMASVAVIDETVRIWSCACSAGATGGGIYGAACIPTGAGAAAQVIWPVYVTGPLAAACLLALVVVLVVVMRRQRTPKRAVTPVEMVNVFTKTSAPVPASPTSSAAAAASVDAPALDPQTKDPAALAPEASAMVIPPKTRPPSSARPRSRALDQVSPTAVVGGALGAPLAVTGPAEACETVQPVVLMGAPVLLVPSVAVVVSAPTQAPDAAFAPLPPAPATPPPALAAPRPPADITPAATVDELANLAGFLFQPADSPHPPAAQWEVDTGPVTEEEVAALGTPTPPLLEGGESDPNPVGPTPPTSSPPALRRPSTRNRSG</sequence>
<comment type="caution">
    <text evidence="1">Lacks conserved residue(s) required for the propagation of feature annotation.</text>
</comment>
<feature type="region of interest" description="Disordered" evidence="2">
    <location>
        <begin position="1422"/>
        <end position="1487"/>
    </location>
</feature>
<protein>
    <recommendedName>
        <fullName evidence="4">EGF-like domain-containing protein</fullName>
    </recommendedName>
</protein>
<evidence type="ECO:0000256" key="3">
    <source>
        <dbReference type="SAM" id="Phobius"/>
    </source>
</evidence>
<keyword evidence="3" id="KW-0812">Transmembrane</keyword>
<evidence type="ECO:0000256" key="1">
    <source>
        <dbReference type="PROSITE-ProRule" id="PRU00076"/>
    </source>
</evidence>
<evidence type="ECO:0000259" key="4">
    <source>
        <dbReference type="PROSITE" id="PS50026"/>
    </source>
</evidence>
<dbReference type="Proteomes" id="UP001141327">
    <property type="component" value="Unassembled WGS sequence"/>
</dbReference>
<keyword evidence="6" id="KW-1185">Reference proteome</keyword>
<feature type="region of interest" description="Disordered" evidence="2">
    <location>
        <begin position="1294"/>
        <end position="1322"/>
    </location>
</feature>
<keyword evidence="3" id="KW-0472">Membrane</keyword>
<evidence type="ECO:0000313" key="6">
    <source>
        <dbReference type="Proteomes" id="UP001141327"/>
    </source>
</evidence>
<feature type="transmembrane region" description="Helical" evidence="3">
    <location>
        <begin position="1212"/>
        <end position="1237"/>
    </location>
</feature>
<feature type="domain" description="EGF-like" evidence="4">
    <location>
        <begin position="1106"/>
        <end position="1143"/>
    </location>
</feature>
<keyword evidence="1" id="KW-1015">Disulfide bond</keyword>
<keyword evidence="3" id="KW-1133">Transmembrane helix</keyword>
<feature type="disulfide bond" evidence="1">
    <location>
        <begin position="1075"/>
        <end position="1092"/>
    </location>
</feature>
<dbReference type="InterPro" id="IPR000742">
    <property type="entry name" value="EGF"/>
</dbReference>
<keyword evidence="1" id="KW-0245">EGF-like domain</keyword>
<comment type="caution">
    <text evidence="5">The sequence shown here is derived from an EMBL/GenBank/DDBJ whole genome shotgun (WGS) entry which is preliminary data.</text>
</comment>
<dbReference type="PANTHER" id="PTHR24033">
    <property type="entry name" value="EGF-LIKE DOMAIN-CONTAINING PROTEIN"/>
    <property type="match status" value="1"/>
</dbReference>
<dbReference type="Gene3D" id="2.10.25.10">
    <property type="entry name" value="Laminin"/>
    <property type="match status" value="1"/>
</dbReference>
<feature type="compositionally biased region" description="Pro residues" evidence="2">
    <location>
        <begin position="1464"/>
        <end position="1473"/>
    </location>
</feature>
<feature type="disulfide bond" evidence="1">
    <location>
        <begin position="1133"/>
        <end position="1142"/>
    </location>
</feature>
<dbReference type="SUPFAM" id="SSF57196">
    <property type="entry name" value="EGF/Laminin"/>
    <property type="match status" value="1"/>
</dbReference>
<feature type="disulfide bond" evidence="1">
    <location>
        <begin position="1094"/>
        <end position="1103"/>
    </location>
</feature>
<reference evidence="5" key="1">
    <citation type="journal article" date="2022" name="bioRxiv">
        <title>Genomics of Preaxostyla Flagellates Illuminates Evolutionary Transitions and the Path Towards Mitochondrial Loss.</title>
        <authorList>
            <person name="Novak L.V.F."/>
            <person name="Treitli S.C."/>
            <person name="Pyrih J."/>
            <person name="Halakuc P."/>
            <person name="Pipaliya S.V."/>
            <person name="Vacek V."/>
            <person name="Brzon O."/>
            <person name="Soukal P."/>
            <person name="Eme L."/>
            <person name="Dacks J.B."/>
            <person name="Karnkowska A."/>
            <person name="Elias M."/>
            <person name="Hampl V."/>
        </authorList>
    </citation>
    <scope>NUCLEOTIDE SEQUENCE</scope>
    <source>
        <strain evidence="5">RCP-MX</strain>
    </source>
</reference>
<proteinExistence type="predicted"/>
<evidence type="ECO:0000313" key="5">
    <source>
        <dbReference type="EMBL" id="KAJ4455573.1"/>
    </source>
</evidence>
<dbReference type="Gene3D" id="2.60.40.10">
    <property type="entry name" value="Immunoglobulins"/>
    <property type="match status" value="1"/>
</dbReference>